<feature type="coiled-coil region" evidence="1">
    <location>
        <begin position="152"/>
        <end position="193"/>
    </location>
</feature>
<evidence type="ECO:0000313" key="4">
    <source>
        <dbReference type="Proteomes" id="UP001163046"/>
    </source>
</evidence>
<sequence length="391" mass="43800">MFSVLPGQDTSFIPRLNTDDFGVNAFPTIHASQEEKPESDRSKRKTMRTALESHESGSTSVVVPPGAHVHVPSRSTPANRKILHARRRIVDSTSTATSPESAQSAAIEVDSMDSSVPDLQPALPDESDIVYPMDSEVHVCDEESTCSKCSNCRALKNEKRQLQNTIKSLREKLKNKREDLRKMQSKFNEIEAELGLNYSEDTILASNEGTADGGENEHQEQRQVEEEPDLDDGDSTYATEEDETTETETDDDGDGDTSQPERHILAAVHFNFNLQRDVRHRKGDDADQIKVTYPKFKNGEAIVRDVRVAQNFGYVEEIYQTFLTATNEQLENAAEKLKEMTPLPMNTMLEKESKAYALQKRVARSKKVKEDVPPTTPGMKVTFTLTNPLIV</sequence>
<keyword evidence="4" id="KW-1185">Reference proteome</keyword>
<evidence type="ECO:0000256" key="2">
    <source>
        <dbReference type="SAM" id="MobiDB-lite"/>
    </source>
</evidence>
<gene>
    <name evidence="3" type="ORF">OS493_036108</name>
</gene>
<dbReference type="Proteomes" id="UP001163046">
    <property type="component" value="Unassembled WGS sequence"/>
</dbReference>
<dbReference type="EMBL" id="MU827835">
    <property type="protein sequence ID" value="KAJ7319465.1"/>
    <property type="molecule type" value="Genomic_DNA"/>
</dbReference>
<feature type="region of interest" description="Disordered" evidence="2">
    <location>
        <begin position="28"/>
        <end position="74"/>
    </location>
</feature>
<feature type="compositionally biased region" description="Basic and acidic residues" evidence="2">
    <location>
        <begin position="215"/>
        <end position="225"/>
    </location>
</feature>
<dbReference type="AlphaFoldDB" id="A0A9X0CC97"/>
<name>A0A9X0CC97_9CNID</name>
<comment type="caution">
    <text evidence="3">The sequence shown here is derived from an EMBL/GenBank/DDBJ whole genome shotgun (WGS) entry which is preliminary data.</text>
</comment>
<evidence type="ECO:0000256" key="1">
    <source>
        <dbReference type="SAM" id="Coils"/>
    </source>
</evidence>
<reference evidence="3" key="1">
    <citation type="submission" date="2023-01" db="EMBL/GenBank/DDBJ databases">
        <title>Genome assembly of the deep-sea coral Lophelia pertusa.</title>
        <authorList>
            <person name="Herrera S."/>
            <person name="Cordes E."/>
        </authorList>
    </citation>
    <scope>NUCLEOTIDE SEQUENCE</scope>
    <source>
        <strain evidence="3">USNM1676648</strain>
        <tissue evidence="3">Polyp</tissue>
    </source>
</reference>
<accession>A0A9X0CC97</accession>
<feature type="compositionally biased region" description="Acidic residues" evidence="2">
    <location>
        <begin position="226"/>
        <end position="255"/>
    </location>
</feature>
<proteinExistence type="predicted"/>
<feature type="compositionally biased region" description="Low complexity" evidence="2">
    <location>
        <begin position="61"/>
        <end position="72"/>
    </location>
</feature>
<dbReference type="OrthoDB" id="5981002at2759"/>
<feature type="compositionally biased region" description="Basic and acidic residues" evidence="2">
    <location>
        <begin position="32"/>
        <end position="41"/>
    </location>
</feature>
<keyword evidence="1" id="KW-0175">Coiled coil</keyword>
<organism evidence="3 4">
    <name type="scientific">Desmophyllum pertusum</name>
    <dbReference type="NCBI Taxonomy" id="174260"/>
    <lineage>
        <taxon>Eukaryota</taxon>
        <taxon>Metazoa</taxon>
        <taxon>Cnidaria</taxon>
        <taxon>Anthozoa</taxon>
        <taxon>Hexacorallia</taxon>
        <taxon>Scleractinia</taxon>
        <taxon>Caryophylliina</taxon>
        <taxon>Caryophylliidae</taxon>
        <taxon>Desmophyllum</taxon>
    </lineage>
</organism>
<protein>
    <submittedName>
        <fullName evidence="3">Uncharacterized protein</fullName>
    </submittedName>
</protein>
<feature type="region of interest" description="Disordered" evidence="2">
    <location>
        <begin position="206"/>
        <end position="259"/>
    </location>
</feature>
<evidence type="ECO:0000313" key="3">
    <source>
        <dbReference type="EMBL" id="KAJ7319465.1"/>
    </source>
</evidence>